<evidence type="ECO:0000313" key="2">
    <source>
        <dbReference type="Proteomes" id="UP001589734"/>
    </source>
</evidence>
<dbReference type="EMBL" id="JBHLYW010000032">
    <property type="protein sequence ID" value="MFC0080452.1"/>
    <property type="molecule type" value="Genomic_DNA"/>
</dbReference>
<evidence type="ECO:0008006" key="3">
    <source>
        <dbReference type="Google" id="ProtNLM"/>
    </source>
</evidence>
<reference evidence="1 2" key="1">
    <citation type="submission" date="2024-09" db="EMBL/GenBank/DDBJ databases">
        <authorList>
            <person name="Sun Q."/>
            <person name="Mori K."/>
        </authorList>
    </citation>
    <scope>NUCLEOTIDE SEQUENCE [LARGE SCALE GENOMIC DNA]</scope>
    <source>
        <strain evidence="1 2">CGMCC 1.12926</strain>
    </source>
</reference>
<dbReference type="Proteomes" id="UP001589734">
    <property type="component" value="Unassembled WGS sequence"/>
</dbReference>
<gene>
    <name evidence="1" type="ORF">ACFFLS_25665</name>
</gene>
<name>A0ABV6BYD4_9FLAO</name>
<keyword evidence="2" id="KW-1185">Reference proteome</keyword>
<dbReference type="PROSITE" id="PS51257">
    <property type="entry name" value="PROKAR_LIPOPROTEIN"/>
    <property type="match status" value="1"/>
</dbReference>
<protein>
    <recommendedName>
        <fullName evidence="3">Lipoprotein</fullName>
    </recommendedName>
</protein>
<accession>A0ABV6BYD4</accession>
<dbReference type="RefSeq" id="WP_379682806.1">
    <property type="nucleotide sequence ID" value="NZ_JBHLYW010000032.1"/>
</dbReference>
<proteinExistence type="predicted"/>
<organism evidence="1 2">
    <name type="scientific">Flavobacterium procerum</name>
    <dbReference type="NCBI Taxonomy" id="1455569"/>
    <lineage>
        <taxon>Bacteria</taxon>
        <taxon>Pseudomonadati</taxon>
        <taxon>Bacteroidota</taxon>
        <taxon>Flavobacteriia</taxon>
        <taxon>Flavobacteriales</taxon>
        <taxon>Flavobacteriaceae</taxon>
        <taxon>Flavobacterium</taxon>
    </lineage>
</organism>
<sequence>MKINAQRDTIKIKVFILFIFITLMSCTKQNPIEEAFYTKPNEYWQYYTETYHGPSFLKFNKNKTSVNVSIEKNKFIVRETAGDVLLFPLKWSVSKDSILTWDHRKYDIVSYNDKLILLYTKGKNETNGKIESGFIYLIKGTIDNVRKEPGYYGHKRELHPEKYIEK</sequence>
<comment type="caution">
    <text evidence="1">The sequence shown here is derived from an EMBL/GenBank/DDBJ whole genome shotgun (WGS) entry which is preliminary data.</text>
</comment>
<evidence type="ECO:0000313" key="1">
    <source>
        <dbReference type="EMBL" id="MFC0080452.1"/>
    </source>
</evidence>